<dbReference type="SMART" id="SM01321">
    <property type="entry name" value="Y1_Tnp"/>
    <property type="match status" value="1"/>
</dbReference>
<dbReference type="AlphaFoldDB" id="A0A4P6KTL6"/>
<dbReference type="GO" id="GO:0006313">
    <property type="term" value="P:DNA transposition"/>
    <property type="evidence" value="ECO:0007669"/>
    <property type="project" value="InterPro"/>
</dbReference>
<evidence type="ECO:0000313" key="3">
    <source>
        <dbReference type="Proteomes" id="UP000290637"/>
    </source>
</evidence>
<dbReference type="Pfam" id="PF01797">
    <property type="entry name" value="Y1_Tnp"/>
    <property type="match status" value="1"/>
</dbReference>
<dbReference type="GO" id="GO:0004803">
    <property type="term" value="F:transposase activity"/>
    <property type="evidence" value="ECO:0007669"/>
    <property type="project" value="InterPro"/>
</dbReference>
<dbReference type="PANTHER" id="PTHR34322">
    <property type="entry name" value="TRANSPOSASE, Y1_TNP DOMAIN-CONTAINING"/>
    <property type="match status" value="1"/>
</dbReference>
<dbReference type="InterPro" id="IPR036515">
    <property type="entry name" value="Transposase_17_sf"/>
</dbReference>
<keyword evidence="3" id="KW-1185">Reference proteome</keyword>
<dbReference type="Proteomes" id="UP000290637">
    <property type="component" value="Chromosome"/>
</dbReference>
<dbReference type="EMBL" id="CP035913">
    <property type="protein sequence ID" value="QBE62250.1"/>
    <property type="molecule type" value="Genomic_DNA"/>
</dbReference>
<accession>A0A4P6KTL6</accession>
<protein>
    <submittedName>
        <fullName evidence="2">Transposase</fullName>
    </submittedName>
</protein>
<dbReference type="PANTHER" id="PTHR34322:SF2">
    <property type="entry name" value="TRANSPOSASE IS200-LIKE DOMAIN-CONTAINING PROTEIN"/>
    <property type="match status" value="1"/>
</dbReference>
<evidence type="ECO:0000259" key="1">
    <source>
        <dbReference type="SMART" id="SM01321"/>
    </source>
</evidence>
<name>A0A4P6KTL6_9BURK</name>
<dbReference type="Gene3D" id="3.30.70.1290">
    <property type="entry name" value="Transposase IS200-like"/>
    <property type="match status" value="1"/>
</dbReference>
<dbReference type="SUPFAM" id="SSF143422">
    <property type="entry name" value="Transposase IS200-like"/>
    <property type="match status" value="1"/>
</dbReference>
<reference evidence="2 3" key="1">
    <citation type="submission" date="2019-02" db="EMBL/GenBank/DDBJ databases">
        <title>Draft Genome Sequences of Six Type Strains of the Genus Massilia.</title>
        <authorList>
            <person name="Miess H."/>
            <person name="Frediansyhah A."/>
            <person name="Gross H."/>
        </authorList>
    </citation>
    <scope>NUCLEOTIDE SEQUENCE [LARGE SCALE GENOMIC DNA]</scope>
    <source>
        <strain evidence="2 3">DSM 17473</strain>
    </source>
</reference>
<sequence length="238" mass="26807">MLLFLPLTAKLGTYPCFQEISRRPAMPRRARIQSPGIPLHLIQRGHYRQQCFYTNGDYLYFLGLLRKFGELMEVAVHAYVLMTNHLHILASFSPAALPGEYMKAVLQAYTQYLNRRLGRSGTLWEGRYRSCPVPVERYLMTCHHYIELNPVRAGMVETVAEYPWSSYRANAGLAEDSAISPHCLYTALGATAIARGEAYQARFAPPSDVDLAELRRATRSNTLPGSPIVKCGRPAKGR</sequence>
<gene>
    <name evidence="2" type="ORF">EWM63_03995</name>
</gene>
<organism evidence="2 3">
    <name type="scientific">Pseudoduganella lutea</name>
    <dbReference type="NCBI Taxonomy" id="321985"/>
    <lineage>
        <taxon>Bacteria</taxon>
        <taxon>Pseudomonadati</taxon>
        <taxon>Pseudomonadota</taxon>
        <taxon>Betaproteobacteria</taxon>
        <taxon>Burkholderiales</taxon>
        <taxon>Oxalobacteraceae</taxon>
        <taxon>Telluria group</taxon>
        <taxon>Pseudoduganella</taxon>
    </lineage>
</organism>
<dbReference type="InterPro" id="IPR002686">
    <property type="entry name" value="Transposase_17"/>
</dbReference>
<proteinExistence type="predicted"/>
<feature type="domain" description="Transposase IS200-like" evidence="1">
    <location>
        <begin position="34"/>
        <end position="149"/>
    </location>
</feature>
<dbReference type="GO" id="GO:0003677">
    <property type="term" value="F:DNA binding"/>
    <property type="evidence" value="ECO:0007669"/>
    <property type="project" value="InterPro"/>
</dbReference>
<dbReference type="OrthoDB" id="9814067at2"/>
<dbReference type="KEGG" id="plue:EWM63_03995"/>
<evidence type="ECO:0000313" key="2">
    <source>
        <dbReference type="EMBL" id="QBE62250.1"/>
    </source>
</evidence>